<evidence type="ECO:0000313" key="3">
    <source>
        <dbReference type="Proteomes" id="UP000019376"/>
    </source>
</evidence>
<reference evidence="2 3" key="1">
    <citation type="journal article" date="2013" name="PLoS ONE">
        <title>Genomic and secretomic analyses reveal unique features of the lignocellulolytic enzyme system of Penicillium decumbens.</title>
        <authorList>
            <person name="Liu G."/>
            <person name="Zhang L."/>
            <person name="Wei X."/>
            <person name="Zou G."/>
            <person name="Qin Y."/>
            <person name="Ma L."/>
            <person name="Li J."/>
            <person name="Zheng H."/>
            <person name="Wang S."/>
            <person name="Wang C."/>
            <person name="Xun L."/>
            <person name="Zhao G.-P."/>
            <person name="Zhou Z."/>
            <person name="Qu Y."/>
        </authorList>
    </citation>
    <scope>NUCLEOTIDE SEQUENCE [LARGE SCALE GENOMIC DNA]</scope>
    <source>
        <strain evidence="3">114-2 / CGMCC 5302</strain>
    </source>
</reference>
<accession>S8AYA7</accession>
<dbReference type="AlphaFoldDB" id="S8AYA7"/>
<sequence>MGAPLPGEGDDRLSALGQDGKGGTLGPEWIDGDDAEREIWGGEVGEGSMVKICVGAREKESRIEPE</sequence>
<proteinExistence type="predicted"/>
<dbReference type="HOGENOM" id="CLU_2831972_0_0_1"/>
<organism evidence="2 3">
    <name type="scientific">Penicillium oxalicum (strain 114-2 / CGMCC 5302)</name>
    <name type="common">Penicillium decumbens</name>
    <dbReference type="NCBI Taxonomy" id="933388"/>
    <lineage>
        <taxon>Eukaryota</taxon>
        <taxon>Fungi</taxon>
        <taxon>Dikarya</taxon>
        <taxon>Ascomycota</taxon>
        <taxon>Pezizomycotina</taxon>
        <taxon>Eurotiomycetes</taxon>
        <taxon>Eurotiomycetidae</taxon>
        <taxon>Eurotiales</taxon>
        <taxon>Aspergillaceae</taxon>
        <taxon>Penicillium</taxon>
    </lineage>
</organism>
<evidence type="ECO:0000256" key="1">
    <source>
        <dbReference type="SAM" id="MobiDB-lite"/>
    </source>
</evidence>
<gene>
    <name evidence="2" type="ORF">PDE_06278</name>
</gene>
<keyword evidence="3" id="KW-1185">Reference proteome</keyword>
<feature type="region of interest" description="Disordered" evidence="1">
    <location>
        <begin position="1"/>
        <end position="33"/>
    </location>
</feature>
<protein>
    <submittedName>
        <fullName evidence="2">Uncharacterized protein</fullName>
    </submittedName>
</protein>
<evidence type="ECO:0000313" key="2">
    <source>
        <dbReference type="EMBL" id="EPS31323.1"/>
    </source>
</evidence>
<dbReference type="Proteomes" id="UP000019376">
    <property type="component" value="Unassembled WGS sequence"/>
</dbReference>
<name>S8AYA7_PENO1</name>
<dbReference type="EMBL" id="KB644413">
    <property type="protein sequence ID" value="EPS31323.1"/>
    <property type="molecule type" value="Genomic_DNA"/>
</dbReference>